<comment type="caution">
    <text evidence="1">The sequence shown here is derived from an EMBL/GenBank/DDBJ whole genome shotgun (WGS) entry which is preliminary data.</text>
</comment>
<keyword evidence="2" id="KW-1185">Reference proteome</keyword>
<dbReference type="RefSeq" id="WP_307230048.1">
    <property type="nucleotide sequence ID" value="NZ_JAUSTT010000014.1"/>
</dbReference>
<name>A0ABT9WTT4_9BACI</name>
<dbReference type="Proteomes" id="UP001223586">
    <property type="component" value="Unassembled WGS sequence"/>
</dbReference>
<sequence>MSKTNVSRCTIPKKKNNNNLYVKVKNMNENNSRKFNMNVYDSDSPTKELLPVYVDNQLTHTDTLEPGAEKEYKIDVSSVGKKVVFEIIQKTGGSGIKISRNNKSKAVNIHIK</sequence>
<organism evidence="1 2">
    <name type="scientific">Bacillus chungangensis</name>
    <dbReference type="NCBI Taxonomy" id="587633"/>
    <lineage>
        <taxon>Bacteria</taxon>
        <taxon>Bacillati</taxon>
        <taxon>Bacillota</taxon>
        <taxon>Bacilli</taxon>
        <taxon>Bacillales</taxon>
        <taxon>Bacillaceae</taxon>
        <taxon>Bacillus</taxon>
    </lineage>
</organism>
<gene>
    <name evidence="1" type="ORF">J2S08_002550</name>
</gene>
<evidence type="ECO:0000313" key="2">
    <source>
        <dbReference type="Proteomes" id="UP001223586"/>
    </source>
</evidence>
<evidence type="ECO:0000313" key="1">
    <source>
        <dbReference type="EMBL" id="MDQ0176692.1"/>
    </source>
</evidence>
<reference evidence="1 2" key="1">
    <citation type="submission" date="2023-07" db="EMBL/GenBank/DDBJ databases">
        <title>Genomic Encyclopedia of Type Strains, Phase IV (KMG-IV): sequencing the most valuable type-strain genomes for metagenomic binning, comparative biology and taxonomic classification.</title>
        <authorList>
            <person name="Goeker M."/>
        </authorList>
    </citation>
    <scope>NUCLEOTIDE SEQUENCE [LARGE SCALE GENOMIC DNA]</scope>
    <source>
        <strain evidence="1 2">DSM 23837</strain>
    </source>
</reference>
<protein>
    <submittedName>
        <fullName evidence="1">Uncharacterized protein</fullName>
    </submittedName>
</protein>
<dbReference type="EMBL" id="JAUSTT010000014">
    <property type="protein sequence ID" value="MDQ0176692.1"/>
    <property type="molecule type" value="Genomic_DNA"/>
</dbReference>
<proteinExistence type="predicted"/>
<accession>A0ABT9WTT4</accession>